<dbReference type="EMBL" id="JARKIB010000122">
    <property type="protein sequence ID" value="KAJ7736321.1"/>
    <property type="molecule type" value="Genomic_DNA"/>
</dbReference>
<evidence type="ECO:0000313" key="3">
    <source>
        <dbReference type="EMBL" id="KAJ7736321.1"/>
    </source>
</evidence>
<dbReference type="Proteomes" id="UP001215598">
    <property type="component" value="Unassembled WGS sequence"/>
</dbReference>
<keyword evidence="4" id="KW-1185">Reference proteome</keyword>
<dbReference type="EMBL" id="JARKIB010000144">
    <property type="protein sequence ID" value="KAJ7732563.1"/>
    <property type="molecule type" value="Genomic_DNA"/>
</dbReference>
<dbReference type="EMBL" id="JARKIB010000182">
    <property type="protein sequence ID" value="KAJ7727100.1"/>
    <property type="molecule type" value="Genomic_DNA"/>
</dbReference>
<comment type="caution">
    <text evidence="3">The sequence shown here is derived from an EMBL/GenBank/DDBJ whole genome shotgun (WGS) entry which is preliminary data.</text>
</comment>
<protein>
    <submittedName>
        <fullName evidence="3">Uncharacterized protein</fullName>
    </submittedName>
</protein>
<proteinExistence type="predicted"/>
<reference evidence="3" key="1">
    <citation type="submission" date="2023-03" db="EMBL/GenBank/DDBJ databases">
        <title>Massive genome expansion in bonnet fungi (Mycena s.s.) driven by repeated elements and novel gene families across ecological guilds.</title>
        <authorList>
            <consortium name="Lawrence Berkeley National Laboratory"/>
            <person name="Harder C.B."/>
            <person name="Miyauchi S."/>
            <person name="Viragh M."/>
            <person name="Kuo A."/>
            <person name="Thoen E."/>
            <person name="Andreopoulos B."/>
            <person name="Lu D."/>
            <person name="Skrede I."/>
            <person name="Drula E."/>
            <person name="Henrissat B."/>
            <person name="Morin E."/>
            <person name="Kohler A."/>
            <person name="Barry K."/>
            <person name="LaButti K."/>
            <person name="Morin E."/>
            <person name="Salamov A."/>
            <person name="Lipzen A."/>
            <person name="Mereny Z."/>
            <person name="Hegedus B."/>
            <person name="Baldrian P."/>
            <person name="Stursova M."/>
            <person name="Weitz H."/>
            <person name="Taylor A."/>
            <person name="Grigoriev I.V."/>
            <person name="Nagy L.G."/>
            <person name="Martin F."/>
            <person name="Kauserud H."/>
        </authorList>
    </citation>
    <scope>NUCLEOTIDE SEQUENCE</scope>
    <source>
        <strain evidence="3">CBHHK182m</strain>
    </source>
</reference>
<gene>
    <name evidence="3" type="ORF">B0H16DRAFT_1730904</name>
    <name evidence="2" type="ORF">B0H16DRAFT_1732758</name>
    <name evidence="1" type="ORF">B0H16DRAFT_1735367</name>
</gene>
<dbReference type="AlphaFoldDB" id="A0AAD7MXH0"/>
<evidence type="ECO:0000313" key="4">
    <source>
        <dbReference type="Proteomes" id="UP001215598"/>
    </source>
</evidence>
<evidence type="ECO:0000313" key="1">
    <source>
        <dbReference type="EMBL" id="KAJ7727100.1"/>
    </source>
</evidence>
<accession>A0AAD7MXH0</accession>
<sequence>MSEDALVPIENQVQGWEEVYNVLPSSARWYTSNDGQISKNFHTLNTRSYGYHPASHPIYASEDFLIAWRYLAICAPYKETFVRRDDDFVQVKDLYYAIEEVETVITNNVRALYEAWLSVGVADAIINAYTSKAEAELLIENYKEDREREQWDDEYH</sequence>
<organism evidence="3 4">
    <name type="scientific">Mycena metata</name>
    <dbReference type="NCBI Taxonomy" id="1033252"/>
    <lineage>
        <taxon>Eukaryota</taxon>
        <taxon>Fungi</taxon>
        <taxon>Dikarya</taxon>
        <taxon>Basidiomycota</taxon>
        <taxon>Agaricomycotina</taxon>
        <taxon>Agaricomycetes</taxon>
        <taxon>Agaricomycetidae</taxon>
        <taxon>Agaricales</taxon>
        <taxon>Marasmiineae</taxon>
        <taxon>Mycenaceae</taxon>
        <taxon>Mycena</taxon>
    </lineage>
</organism>
<name>A0AAD7MXH0_9AGAR</name>
<evidence type="ECO:0000313" key="2">
    <source>
        <dbReference type="EMBL" id="KAJ7732563.1"/>
    </source>
</evidence>